<dbReference type="GO" id="GO:0046982">
    <property type="term" value="F:protein heterodimerization activity"/>
    <property type="evidence" value="ECO:0007669"/>
    <property type="project" value="InterPro"/>
</dbReference>
<sequence length="119" mass="13324">MEESAHSTLPNSDLEINVDDGELFTNVTAPQPEKEQPKKLPKLPLTRVKTIMKLDPENGKISQDSVVLVTKAAELFLQYLGREAAKYAMQSKRKTVQRRDINTVIDSVPQLCFLEGALD</sequence>
<proteinExistence type="predicted"/>
<dbReference type="InterPro" id="IPR009072">
    <property type="entry name" value="Histone-fold"/>
</dbReference>
<dbReference type="InterPro" id="IPR050568">
    <property type="entry name" value="Transcr_DNA_Rep_Reg"/>
</dbReference>
<protein>
    <recommendedName>
        <fullName evidence="3">Transcription factor CBF/NF-Y/archaeal histone domain-containing protein</fullName>
    </recommendedName>
</protein>
<dbReference type="FunCoup" id="A0A5N4ADX6">
    <property type="interactions" value="1444"/>
</dbReference>
<keyword evidence="5" id="KW-1185">Reference proteome</keyword>
<evidence type="ECO:0000256" key="2">
    <source>
        <dbReference type="ARBA" id="ARBA00023242"/>
    </source>
</evidence>
<dbReference type="AlphaFoldDB" id="A0A5N4ADX6"/>
<dbReference type="GO" id="GO:0008622">
    <property type="term" value="C:epsilon DNA polymerase complex"/>
    <property type="evidence" value="ECO:0007669"/>
    <property type="project" value="TreeGrafter"/>
</dbReference>
<gene>
    <name evidence="4" type="ORF">PPYR_12369</name>
</gene>
<keyword evidence="2" id="KW-0539">Nucleus</keyword>
<evidence type="ECO:0000313" key="5">
    <source>
        <dbReference type="Proteomes" id="UP000327044"/>
    </source>
</evidence>
<dbReference type="CDD" id="cd22929">
    <property type="entry name" value="HFD_POLE4-like"/>
    <property type="match status" value="1"/>
</dbReference>
<comment type="subcellular location">
    <subcellularLocation>
        <location evidence="1">Nucleus</location>
    </subcellularLocation>
</comment>
<evidence type="ECO:0000256" key="1">
    <source>
        <dbReference type="ARBA" id="ARBA00004123"/>
    </source>
</evidence>
<dbReference type="PANTHER" id="PTHR10252:SF79">
    <property type="entry name" value="DNA POLYMERASE EPSILON SUBUNIT 4"/>
    <property type="match status" value="1"/>
</dbReference>
<dbReference type="OrthoDB" id="636685at2759"/>
<dbReference type="Pfam" id="PF00808">
    <property type="entry name" value="CBFD_NFYB_HMF"/>
    <property type="match status" value="1"/>
</dbReference>
<dbReference type="PANTHER" id="PTHR10252">
    <property type="entry name" value="HISTONE-LIKE TRANSCRIPTION FACTOR CCAAT-RELATED"/>
    <property type="match status" value="1"/>
</dbReference>
<dbReference type="InterPro" id="IPR003958">
    <property type="entry name" value="CBFA_NFYB_domain"/>
</dbReference>
<name>A0A5N4ADX6_PHOPY</name>
<dbReference type="Gene3D" id="1.10.20.10">
    <property type="entry name" value="Histone, subunit A"/>
    <property type="match status" value="1"/>
</dbReference>
<dbReference type="Proteomes" id="UP000327044">
    <property type="component" value="Unassembled WGS sequence"/>
</dbReference>
<organism evidence="4 5">
    <name type="scientific">Photinus pyralis</name>
    <name type="common">Common eastern firefly</name>
    <name type="synonym">Lampyris pyralis</name>
    <dbReference type="NCBI Taxonomy" id="7054"/>
    <lineage>
        <taxon>Eukaryota</taxon>
        <taxon>Metazoa</taxon>
        <taxon>Ecdysozoa</taxon>
        <taxon>Arthropoda</taxon>
        <taxon>Hexapoda</taxon>
        <taxon>Insecta</taxon>
        <taxon>Pterygota</taxon>
        <taxon>Neoptera</taxon>
        <taxon>Endopterygota</taxon>
        <taxon>Coleoptera</taxon>
        <taxon>Polyphaga</taxon>
        <taxon>Elateriformia</taxon>
        <taxon>Elateroidea</taxon>
        <taxon>Lampyridae</taxon>
        <taxon>Lampyrinae</taxon>
        <taxon>Photinus</taxon>
    </lineage>
</organism>
<feature type="domain" description="Transcription factor CBF/NF-Y/archaeal histone" evidence="3">
    <location>
        <begin position="42"/>
        <end position="104"/>
    </location>
</feature>
<dbReference type="GO" id="GO:0006261">
    <property type="term" value="P:DNA-templated DNA replication"/>
    <property type="evidence" value="ECO:0007669"/>
    <property type="project" value="TreeGrafter"/>
</dbReference>
<comment type="caution">
    <text evidence="4">The sequence shown here is derived from an EMBL/GenBank/DDBJ whole genome shotgun (WGS) entry which is preliminary data.</text>
</comment>
<dbReference type="EMBL" id="VVIM01000008">
    <property type="protein sequence ID" value="KAB0795530.1"/>
    <property type="molecule type" value="Genomic_DNA"/>
</dbReference>
<evidence type="ECO:0000259" key="3">
    <source>
        <dbReference type="Pfam" id="PF00808"/>
    </source>
</evidence>
<dbReference type="SUPFAM" id="SSF47113">
    <property type="entry name" value="Histone-fold"/>
    <property type="match status" value="1"/>
</dbReference>
<evidence type="ECO:0000313" key="4">
    <source>
        <dbReference type="EMBL" id="KAB0795530.1"/>
    </source>
</evidence>
<accession>A0A5N4ADX6</accession>
<dbReference type="InParanoid" id="A0A5N4ADX6"/>
<reference evidence="4 5" key="1">
    <citation type="journal article" date="2018" name="Elife">
        <title>Firefly genomes illuminate parallel origins of bioluminescence in beetles.</title>
        <authorList>
            <person name="Fallon T.R."/>
            <person name="Lower S.E."/>
            <person name="Chang C.H."/>
            <person name="Bessho-Uehara M."/>
            <person name="Martin G.J."/>
            <person name="Bewick A.J."/>
            <person name="Behringer M."/>
            <person name="Debat H.J."/>
            <person name="Wong I."/>
            <person name="Day J.C."/>
            <person name="Suvorov A."/>
            <person name="Silva C.J."/>
            <person name="Stanger-Hall K.F."/>
            <person name="Hall D.W."/>
            <person name="Schmitz R.J."/>
            <person name="Nelson D.R."/>
            <person name="Lewis S.M."/>
            <person name="Shigenobu S."/>
            <person name="Bybee S.M."/>
            <person name="Larracuente A.M."/>
            <person name="Oba Y."/>
            <person name="Weng J.K."/>
        </authorList>
    </citation>
    <scope>NUCLEOTIDE SEQUENCE [LARGE SCALE GENOMIC DNA]</scope>
    <source>
        <strain evidence="4">1611_PpyrPB1</strain>
        <tissue evidence="4">Whole body</tissue>
    </source>
</reference>